<gene>
    <name evidence="1" type="ORF">APZ16_04385</name>
</gene>
<protein>
    <recommendedName>
        <fullName evidence="3">30S ribosomal protein S26e</fullName>
    </recommendedName>
</protein>
<dbReference type="AlphaFoldDB" id="A0A147K0Z0"/>
<evidence type="ECO:0008006" key="3">
    <source>
        <dbReference type="Google" id="ProtNLM"/>
    </source>
</evidence>
<dbReference type="EMBL" id="LQMQ01000005">
    <property type="protein sequence ID" value="KUO42533.1"/>
    <property type="molecule type" value="Genomic_DNA"/>
</dbReference>
<dbReference type="Proteomes" id="UP000074294">
    <property type="component" value="Unassembled WGS sequence"/>
</dbReference>
<proteinExistence type="predicted"/>
<comment type="caution">
    <text evidence="1">The sequence shown here is derived from an EMBL/GenBank/DDBJ whole genome shotgun (WGS) entry which is preliminary data.</text>
</comment>
<dbReference type="InterPro" id="IPR038551">
    <property type="entry name" value="Ribosomal_eS26_sf"/>
</dbReference>
<evidence type="ECO:0000313" key="1">
    <source>
        <dbReference type="EMBL" id="KUO42533.1"/>
    </source>
</evidence>
<dbReference type="Gene3D" id="3.30.1740.20">
    <property type="entry name" value="Ribosomal protein S26e"/>
    <property type="match status" value="1"/>
</dbReference>
<sequence>MTGAEFSPPFYPGTKIVIALNLQEITVENMGKKWGHYKPGGRSQPVSCVYCGRLTPRIKAVPVRKHYGVGDLRSIPGIDRRRVFLPQMKEYACISCAKHRKLI</sequence>
<evidence type="ECO:0000313" key="2">
    <source>
        <dbReference type="Proteomes" id="UP000074294"/>
    </source>
</evidence>
<organism evidence="1 2">
    <name type="scientific">Hadarchaeum yellowstonense</name>
    <dbReference type="NCBI Taxonomy" id="1776334"/>
    <lineage>
        <taxon>Archaea</taxon>
        <taxon>Methanobacteriati</taxon>
        <taxon>Candidatus Hadarchaeota</taxon>
        <taxon>Candidatus Hadarchaeia</taxon>
        <taxon>Candidatus Hadarchaeales</taxon>
        <taxon>Candidatus Hadarchaeaceae</taxon>
        <taxon>Candidatus Hadarchaeum</taxon>
    </lineage>
</organism>
<accession>A0A147K0Z0</accession>
<reference evidence="1 2" key="1">
    <citation type="journal article" date="2016" name="Nat. Microbiol.">
        <title>Genomic inference of the metabolism of cosmopolitan subsurface Archaea, Hadesarchaea.</title>
        <authorList>
            <person name="Baker B.J."/>
            <person name="Saw J.H."/>
            <person name="Lind A.E."/>
            <person name="Lazar C.S."/>
            <person name="Hinrichs K.-U."/>
            <person name="Teske A.P."/>
            <person name="Ettema T.J."/>
        </authorList>
    </citation>
    <scope>NUCLEOTIDE SEQUENCE [LARGE SCALE GENOMIC DNA]</scope>
</reference>
<name>A0A147K0Z0_HADYE</name>
<dbReference type="STRING" id="1776334.APZ16_04385"/>